<keyword evidence="8" id="KW-0418">Kinase</keyword>
<dbReference type="PROSITE" id="PS51473">
    <property type="entry name" value="GNK2"/>
    <property type="match status" value="2"/>
</dbReference>
<dbReference type="InterPro" id="IPR011009">
    <property type="entry name" value="Kinase-like_dom_sf"/>
</dbReference>
<dbReference type="FunFam" id="3.30.430.20:FF:000005">
    <property type="entry name" value="Cysteine-rich receptor-like protein kinase 2"/>
    <property type="match status" value="1"/>
</dbReference>
<gene>
    <name evidence="18" type="ORF">Nepgr_022567</name>
</gene>
<evidence type="ECO:0000256" key="1">
    <source>
        <dbReference type="ARBA" id="ARBA00012513"/>
    </source>
</evidence>
<keyword evidence="5 15" id="KW-0732">Signal</keyword>
<dbReference type="PROSITE" id="PS00108">
    <property type="entry name" value="PROTEIN_KINASE_ST"/>
    <property type="match status" value="1"/>
</dbReference>
<evidence type="ECO:0000256" key="7">
    <source>
        <dbReference type="ARBA" id="ARBA00022741"/>
    </source>
</evidence>
<evidence type="ECO:0000256" key="2">
    <source>
        <dbReference type="ARBA" id="ARBA00022527"/>
    </source>
</evidence>
<evidence type="ECO:0000256" key="4">
    <source>
        <dbReference type="ARBA" id="ARBA00022679"/>
    </source>
</evidence>
<keyword evidence="2" id="KW-0723">Serine/threonine-protein kinase</keyword>
<dbReference type="Gene3D" id="1.10.510.10">
    <property type="entry name" value="Transferase(Phosphotransferase) domain 1"/>
    <property type="match status" value="2"/>
</dbReference>
<dbReference type="Proteomes" id="UP001279734">
    <property type="component" value="Unassembled WGS sequence"/>
</dbReference>
<keyword evidence="14" id="KW-0472">Membrane</keyword>
<proteinExistence type="predicted"/>
<dbReference type="GO" id="GO:0004674">
    <property type="term" value="F:protein serine/threonine kinase activity"/>
    <property type="evidence" value="ECO:0007669"/>
    <property type="project" value="UniProtKB-KW"/>
</dbReference>
<dbReference type="CDD" id="cd23509">
    <property type="entry name" value="Gnk2-like"/>
    <property type="match status" value="2"/>
</dbReference>
<evidence type="ECO:0000256" key="8">
    <source>
        <dbReference type="ARBA" id="ARBA00022777"/>
    </source>
</evidence>
<feature type="chain" id="PRO_5042082765" description="non-specific serine/threonine protein kinase" evidence="15">
    <location>
        <begin position="27"/>
        <end position="598"/>
    </location>
</feature>
<dbReference type="GO" id="GO:0005524">
    <property type="term" value="F:ATP binding"/>
    <property type="evidence" value="ECO:0007669"/>
    <property type="project" value="UniProtKB-KW"/>
</dbReference>
<comment type="caution">
    <text evidence="18">The sequence shown here is derived from an EMBL/GenBank/DDBJ whole genome shotgun (WGS) entry which is preliminary data.</text>
</comment>
<evidence type="ECO:0000256" key="10">
    <source>
        <dbReference type="ARBA" id="ARBA00023170"/>
    </source>
</evidence>
<keyword evidence="9" id="KW-0067">ATP-binding</keyword>
<accession>A0AAD3T101</accession>
<protein>
    <recommendedName>
        <fullName evidence="1">non-specific serine/threonine protein kinase</fullName>
        <ecNumber evidence="1">2.7.11.1</ecNumber>
    </recommendedName>
</protein>
<dbReference type="PANTHER" id="PTHR47973">
    <property type="entry name" value="CYSTEINE-RICH RECEPTOR-LIKE PROTEIN KINASE 3"/>
    <property type="match status" value="1"/>
</dbReference>
<dbReference type="AlphaFoldDB" id="A0AAD3T101"/>
<dbReference type="InterPro" id="IPR002902">
    <property type="entry name" value="GNK2"/>
</dbReference>
<dbReference type="FunFam" id="1.10.510.10:FF:001023">
    <property type="entry name" value="Os07g0541700 protein"/>
    <property type="match status" value="1"/>
</dbReference>
<evidence type="ECO:0000313" key="18">
    <source>
        <dbReference type="EMBL" id="GMH20725.1"/>
    </source>
</evidence>
<dbReference type="Pfam" id="PF00069">
    <property type="entry name" value="Pkinase"/>
    <property type="match status" value="1"/>
</dbReference>
<keyword evidence="19" id="KW-1185">Reference proteome</keyword>
<evidence type="ECO:0000256" key="14">
    <source>
        <dbReference type="SAM" id="Phobius"/>
    </source>
</evidence>
<dbReference type="Gene3D" id="3.30.200.20">
    <property type="entry name" value="Phosphorylase Kinase, domain 1"/>
    <property type="match status" value="1"/>
</dbReference>
<feature type="transmembrane region" description="Helical" evidence="14">
    <location>
        <begin position="263"/>
        <end position="286"/>
    </location>
</feature>
<dbReference type="PROSITE" id="PS50011">
    <property type="entry name" value="PROTEIN_KINASE_DOM"/>
    <property type="match status" value="1"/>
</dbReference>
<feature type="signal peptide" evidence="15">
    <location>
        <begin position="1"/>
        <end position="26"/>
    </location>
</feature>
<evidence type="ECO:0000256" key="15">
    <source>
        <dbReference type="SAM" id="SignalP"/>
    </source>
</evidence>
<keyword evidence="10" id="KW-0675">Receptor</keyword>
<dbReference type="FunFam" id="3.30.430.20:FF:000015">
    <property type="entry name" value="Cysteine-rich receptor-like protein kinase 3"/>
    <property type="match status" value="1"/>
</dbReference>
<evidence type="ECO:0000256" key="3">
    <source>
        <dbReference type="ARBA" id="ARBA00022553"/>
    </source>
</evidence>
<evidence type="ECO:0000313" key="19">
    <source>
        <dbReference type="Proteomes" id="UP001279734"/>
    </source>
</evidence>
<evidence type="ECO:0000256" key="11">
    <source>
        <dbReference type="ARBA" id="ARBA00023180"/>
    </source>
</evidence>
<keyword evidence="4" id="KW-0808">Transferase</keyword>
<evidence type="ECO:0000259" key="17">
    <source>
        <dbReference type="PROSITE" id="PS51473"/>
    </source>
</evidence>
<dbReference type="SUPFAM" id="SSF56112">
    <property type="entry name" value="Protein kinase-like (PK-like)"/>
    <property type="match status" value="1"/>
</dbReference>
<reference evidence="18" key="1">
    <citation type="submission" date="2023-05" db="EMBL/GenBank/DDBJ databases">
        <title>Nepenthes gracilis genome sequencing.</title>
        <authorList>
            <person name="Fukushima K."/>
        </authorList>
    </citation>
    <scope>NUCLEOTIDE SEQUENCE</scope>
    <source>
        <strain evidence="18">SING2019-196</strain>
    </source>
</reference>
<dbReference type="InterPro" id="IPR038408">
    <property type="entry name" value="GNK2_sf"/>
</dbReference>
<dbReference type="InterPro" id="IPR008271">
    <property type="entry name" value="Ser/Thr_kinase_AS"/>
</dbReference>
<comment type="catalytic activity">
    <reaction evidence="13">
        <text>L-seryl-[protein] + ATP = O-phospho-L-seryl-[protein] + ADP + H(+)</text>
        <dbReference type="Rhea" id="RHEA:17989"/>
        <dbReference type="Rhea" id="RHEA-COMP:9863"/>
        <dbReference type="Rhea" id="RHEA-COMP:11604"/>
        <dbReference type="ChEBI" id="CHEBI:15378"/>
        <dbReference type="ChEBI" id="CHEBI:29999"/>
        <dbReference type="ChEBI" id="CHEBI:30616"/>
        <dbReference type="ChEBI" id="CHEBI:83421"/>
        <dbReference type="ChEBI" id="CHEBI:456216"/>
        <dbReference type="EC" id="2.7.11.1"/>
    </reaction>
</comment>
<dbReference type="SMART" id="SM00220">
    <property type="entry name" value="S_TKc"/>
    <property type="match status" value="1"/>
</dbReference>
<keyword evidence="3" id="KW-0597">Phosphoprotein</keyword>
<dbReference type="EMBL" id="BSYO01000022">
    <property type="protein sequence ID" value="GMH20725.1"/>
    <property type="molecule type" value="Genomic_DNA"/>
</dbReference>
<name>A0AAD3T101_NEPGR</name>
<keyword evidence="11" id="KW-0325">Glycoprotein</keyword>
<dbReference type="Pfam" id="PF01657">
    <property type="entry name" value="Stress-antifung"/>
    <property type="match status" value="2"/>
</dbReference>
<dbReference type="InterPro" id="IPR000719">
    <property type="entry name" value="Prot_kinase_dom"/>
</dbReference>
<feature type="domain" description="Protein kinase" evidence="16">
    <location>
        <begin position="300"/>
        <end position="559"/>
    </location>
</feature>
<evidence type="ECO:0000256" key="9">
    <source>
        <dbReference type="ARBA" id="ARBA00022840"/>
    </source>
</evidence>
<evidence type="ECO:0000256" key="6">
    <source>
        <dbReference type="ARBA" id="ARBA00022737"/>
    </source>
</evidence>
<dbReference type="InterPro" id="IPR052059">
    <property type="entry name" value="CR_Ser/Thr_kinase"/>
</dbReference>
<keyword evidence="14" id="KW-0812">Transmembrane</keyword>
<keyword evidence="7" id="KW-0547">Nucleotide-binding</keyword>
<keyword evidence="14" id="KW-1133">Transmembrane helix</keyword>
<dbReference type="EC" id="2.7.11.1" evidence="1"/>
<dbReference type="Gene3D" id="3.30.430.20">
    <property type="entry name" value="Gnk2 domain, C-X8-C-X2-C motif"/>
    <property type="match status" value="2"/>
</dbReference>
<sequence length="598" mass="66532">MAFSFQSQPLWLLLLIPCFLLDPSLSDPRAREAAIVCSNGTAPFSQRQAFVSNFVAALNSLTPLISLQGYGSTVNGTGNLSVYAFGECMKDLSSTDCNLCFAEIKTQIQKCLPYQQLTLGGRLFFDGCYLRYDDYAFYAEILTPDDKTVCGSDDFGGNQTIFKDNIVRLVKNLSTQAVNNSGFFDGSVTKNNVTVYGLAQCWEFVNRSSCWACLANAVSRISSCQSKVEGRALNAGCYMMYSTQKFYNISVTTMVARRGKSHLAVILATTLSAFASILLLSIAIFIGREKLLKGRREKKQLQALLSTVRGSGSVYKGKLPDGTVIAVKRLFFNTRQWVDHFFNEISLISSIQHKNLVRLLGCSITGPESLLVYEFVPNRSLHDHLFAMKENVRPISWEERYKIILGTAEGLAYLHEESRLRIIHRDIKLSNVLLDHDFTPKIADFGLVRFLPQDKSHLSTAIAGTLGYMAPEYVNNSFSEDSMCLLHLIWSLYVRGRAHEAVDRALEGEFGEAAASRLLQIGLLCVQADAELRPCMSMAVKMISDEDHRLPEPTQPPFLNSSGAEITRSIQRESASSRLLSRSNSSSDSIIESWINTQ</sequence>
<evidence type="ECO:0000256" key="13">
    <source>
        <dbReference type="ARBA" id="ARBA00048679"/>
    </source>
</evidence>
<evidence type="ECO:0000256" key="12">
    <source>
        <dbReference type="ARBA" id="ARBA00047899"/>
    </source>
</evidence>
<feature type="domain" description="Gnk2-homologous" evidence="17">
    <location>
        <begin position="32"/>
        <end position="137"/>
    </location>
</feature>
<keyword evidence="6" id="KW-0677">Repeat</keyword>
<comment type="catalytic activity">
    <reaction evidence="12">
        <text>L-threonyl-[protein] + ATP = O-phospho-L-threonyl-[protein] + ADP + H(+)</text>
        <dbReference type="Rhea" id="RHEA:46608"/>
        <dbReference type="Rhea" id="RHEA-COMP:11060"/>
        <dbReference type="Rhea" id="RHEA-COMP:11605"/>
        <dbReference type="ChEBI" id="CHEBI:15378"/>
        <dbReference type="ChEBI" id="CHEBI:30013"/>
        <dbReference type="ChEBI" id="CHEBI:30616"/>
        <dbReference type="ChEBI" id="CHEBI:61977"/>
        <dbReference type="ChEBI" id="CHEBI:456216"/>
        <dbReference type="EC" id="2.7.11.1"/>
    </reaction>
</comment>
<evidence type="ECO:0000256" key="5">
    <source>
        <dbReference type="ARBA" id="ARBA00022729"/>
    </source>
</evidence>
<evidence type="ECO:0000259" key="16">
    <source>
        <dbReference type="PROSITE" id="PS50011"/>
    </source>
</evidence>
<feature type="domain" description="Gnk2-homologous" evidence="17">
    <location>
        <begin position="143"/>
        <end position="246"/>
    </location>
</feature>
<organism evidence="18 19">
    <name type="scientific">Nepenthes gracilis</name>
    <name type="common">Slender pitcher plant</name>
    <dbReference type="NCBI Taxonomy" id="150966"/>
    <lineage>
        <taxon>Eukaryota</taxon>
        <taxon>Viridiplantae</taxon>
        <taxon>Streptophyta</taxon>
        <taxon>Embryophyta</taxon>
        <taxon>Tracheophyta</taxon>
        <taxon>Spermatophyta</taxon>
        <taxon>Magnoliopsida</taxon>
        <taxon>eudicotyledons</taxon>
        <taxon>Gunneridae</taxon>
        <taxon>Pentapetalae</taxon>
        <taxon>Caryophyllales</taxon>
        <taxon>Nepenthaceae</taxon>
        <taxon>Nepenthes</taxon>
    </lineage>
</organism>